<feature type="binding site" evidence="1">
    <location>
        <position position="326"/>
    </location>
    <ligand>
        <name>substrate</name>
    </ligand>
</feature>
<comment type="function">
    <text evidence="1">Catalyzes the deamination of various vicinal amino-alcohols to oxo compounds. Allows this organism to utilize ethanolamine as the sole source of nitrogen and carbon in the presence of vitamin B12.</text>
</comment>
<evidence type="ECO:0000313" key="3">
    <source>
        <dbReference type="Proteomes" id="UP001589733"/>
    </source>
</evidence>
<keyword evidence="1" id="KW-0456">Lyase</keyword>
<comment type="pathway">
    <text evidence="1">Amine and polyamine degradation; ethanolamine degradation.</text>
</comment>
<comment type="caution">
    <text evidence="2">The sequence shown here is derived from an EMBL/GenBank/DDBJ whole genome shotgun (WGS) entry which is preliminary data.</text>
</comment>
<dbReference type="InterPro" id="IPR044941">
    <property type="entry name" value="EutB_N_sf"/>
</dbReference>
<evidence type="ECO:0000256" key="1">
    <source>
        <dbReference type="HAMAP-Rule" id="MF_00861"/>
    </source>
</evidence>
<dbReference type="PIRSF" id="PIRSF018788">
    <property type="entry name" value="EutB"/>
    <property type="match status" value="1"/>
</dbReference>
<sequence length="500" mass="53293">MGETLPYTARSRAVPFPFSRQRFAMSSATPYSATVGRTHHRFADLKDVLAKASPRKAGDELAGLAARSAEEREAARLCLSELPLALFVQDLLIPYEQDEVTRLIVDSHDAAAFAPVSGLSVGQFRDWLLSEAATPAALRALAPGLTPEMVAAVCKLMRNQDLVLVARKCEIITRFRNTLGRRGHFSTRLQPNHPTDDLRGILASTLDGLMFGAGDAVIGVNPALDNVDACVRLLNMLDDLRQGLGAPIQSCVLTHVTNTVQAIERGAPVDLVFQSVAGTQGANAGFGINLALLSEAHAAAQSLERGSVFPDGQGGVQRGQNVMYFETGQGSALSSGTHAGLDQQTAEARAYAVARAYSPLLVNTVVGFIGPEYLYDGKQIVRAGLEDHFCGKLLGLPMGCDICYTNHAEADSDDMDVLLTLLAAAGVTFIMGVPGADDIMLGYQSTSFHDAWYVRSVFGVPPAPEFAAWLEDAGITRAGQLQLPPVGSPLREHLRQLGAG</sequence>
<dbReference type="RefSeq" id="WP_380011389.1">
    <property type="nucleotide sequence ID" value="NZ_JBHLYR010000045.1"/>
</dbReference>
<keyword evidence="1" id="KW-0170">Cobalt</keyword>
<feature type="binding site" evidence="1">
    <location>
        <position position="440"/>
    </location>
    <ligand>
        <name>adenosylcob(III)alamin</name>
        <dbReference type="ChEBI" id="CHEBI:18408"/>
    </ligand>
</feature>
<keyword evidence="3" id="KW-1185">Reference proteome</keyword>
<dbReference type="Proteomes" id="UP001589733">
    <property type="component" value="Unassembled WGS sequence"/>
</dbReference>
<dbReference type="InterPro" id="IPR010628">
    <property type="entry name" value="EutB"/>
</dbReference>
<dbReference type="InterPro" id="IPR013785">
    <property type="entry name" value="Aldolase_TIM"/>
</dbReference>
<dbReference type="EC" id="4.3.1.7" evidence="1"/>
<evidence type="ECO:0000313" key="2">
    <source>
        <dbReference type="EMBL" id="MFB9993144.1"/>
    </source>
</evidence>
<gene>
    <name evidence="1" type="primary">eutB</name>
    <name evidence="2" type="ORF">ACFFLM_14320</name>
</gene>
<feature type="binding site" evidence="1">
    <location>
        <position position="334"/>
    </location>
    <ligand>
        <name>adenosylcob(III)alamin</name>
        <dbReference type="ChEBI" id="CHEBI:18408"/>
    </ligand>
</feature>
<keyword evidence="1" id="KW-1283">Bacterial microcompartment</keyword>
<dbReference type="Gene3D" id="1.10.220.70">
    <property type="entry name" value="lyase"/>
    <property type="match status" value="1"/>
</dbReference>
<feature type="binding site" evidence="1">
    <location>
        <position position="221"/>
    </location>
    <ligand>
        <name>substrate</name>
    </ligand>
</feature>
<dbReference type="EMBL" id="JBHLYR010000045">
    <property type="protein sequence ID" value="MFB9993144.1"/>
    <property type="molecule type" value="Genomic_DNA"/>
</dbReference>
<dbReference type="Pfam" id="PF06751">
    <property type="entry name" value="EutB"/>
    <property type="match status" value="1"/>
</dbReference>
<dbReference type="PANTHER" id="PTHR39329">
    <property type="entry name" value="ETHANOLAMINE AMMONIA-LYASE HEAVY CHAIN"/>
    <property type="match status" value="1"/>
</dbReference>
<comment type="similarity">
    <text evidence="1">Belongs to the EutB family.</text>
</comment>
<accession>A0ABV6B065</accession>
<dbReference type="NCBIfam" id="NF011649">
    <property type="entry name" value="PRK15067.1"/>
    <property type="match status" value="1"/>
</dbReference>
<protein>
    <recommendedName>
        <fullName evidence="1">Ethanolamine ammonia-lyase large subunit</fullName>
        <shortName evidence="1">EAL large subunit</shortName>
        <ecNumber evidence="1">4.3.1.7</ecNumber>
    </recommendedName>
</protein>
<dbReference type="PANTHER" id="PTHR39329:SF1">
    <property type="entry name" value="ETHANOLAMINE AMMONIA-LYASE LARGE SUBUNIT"/>
    <property type="match status" value="1"/>
</dbReference>
<feature type="binding site" evidence="1">
    <location>
        <begin position="188"/>
        <end position="190"/>
    </location>
    <ligand>
        <name>substrate</name>
    </ligand>
</feature>
<feature type="binding site" evidence="1">
    <location>
        <position position="274"/>
    </location>
    <ligand>
        <name>adenosylcob(III)alamin</name>
        <dbReference type="ChEBI" id="CHEBI:18408"/>
    </ligand>
</feature>
<dbReference type="HAMAP" id="MF_00861">
    <property type="entry name" value="EutB"/>
    <property type="match status" value="1"/>
</dbReference>
<proteinExistence type="inferred from homology"/>
<dbReference type="InterPro" id="IPR044939">
    <property type="entry name" value="EutB_dom_2_sf"/>
</dbReference>
<dbReference type="Gene3D" id="3.20.20.70">
    <property type="entry name" value="Aldolase class I"/>
    <property type="match status" value="1"/>
</dbReference>
<comment type="cofactor">
    <cofactor evidence="1">
        <name>adenosylcob(III)alamin</name>
        <dbReference type="ChEBI" id="CHEBI:18408"/>
    </cofactor>
    <text evidence="1">Binds between the large and small subunits.</text>
</comment>
<feature type="binding site" evidence="1">
    <location>
        <position position="222"/>
    </location>
    <ligand>
        <name>adenosylcob(III)alamin</name>
        <dbReference type="ChEBI" id="CHEBI:18408"/>
    </ligand>
</feature>
<comment type="subunit">
    <text evidence="1">The basic unit is a heterodimer which dimerizes to form tetramers. The heterotetramers trimerize; 6 large subunits form a core ring with 6 small subunits projecting outwards.</text>
</comment>
<name>A0ABV6B065_9DEIO</name>
<comment type="catalytic activity">
    <reaction evidence="1">
        <text>ethanolamine = acetaldehyde + NH4(+)</text>
        <dbReference type="Rhea" id="RHEA:15313"/>
        <dbReference type="ChEBI" id="CHEBI:15343"/>
        <dbReference type="ChEBI" id="CHEBI:28938"/>
        <dbReference type="ChEBI" id="CHEBI:57603"/>
        <dbReference type="EC" id="4.3.1.7"/>
    </reaction>
</comment>
<feature type="binding site" evidence="1">
    <location>
        <position position="401"/>
    </location>
    <ligand>
        <name>substrate</name>
    </ligand>
</feature>
<dbReference type="Gene3D" id="2.30.170.30">
    <property type="entry name" value="ethanolamine ammonia-lyase heavy chain domain like"/>
    <property type="match status" value="1"/>
</dbReference>
<keyword evidence="1" id="KW-0846">Cobalamin</keyword>
<comment type="subcellular location">
    <subcellularLocation>
        <location evidence="1">Bacterial microcompartment</location>
    </subcellularLocation>
</comment>
<organism evidence="2 3">
    <name type="scientific">Deinococcus oregonensis</name>
    <dbReference type="NCBI Taxonomy" id="1805970"/>
    <lineage>
        <taxon>Bacteria</taxon>
        <taxon>Thermotogati</taxon>
        <taxon>Deinococcota</taxon>
        <taxon>Deinococci</taxon>
        <taxon>Deinococcales</taxon>
        <taxon>Deinococcaceae</taxon>
        <taxon>Deinococcus</taxon>
    </lineage>
</organism>
<reference evidence="2 3" key="1">
    <citation type="submission" date="2024-09" db="EMBL/GenBank/DDBJ databases">
        <authorList>
            <person name="Sun Q."/>
            <person name="Mori K."/>
        </authorList>
    </citation>
    <scope>NUCLEOTIDE SEQUENCE [LARGE SCALE GENOMIC DNA]</scope>
    <source>
        <strain evidence="2 3">JCM 13503</strain>
    </source>
</reference>